<evidence type="ECO:0008006" key="3">
    <source>
        <dbReference type="Google" id="ProtNLM"/>
    </source>
</evidence>
<proteinExistence type="predicted"/>
<name>D4GM47_PANAM</name>
<dbReference type="EMBL" id="CP001875">
    <property type="protein sequence ID" value="ADD78315.1"/>
    <property type="molecule type" value="Genomic_DNA"/>
</dbReference>
<keyword evidence="2" id="KW-1185">Reference proteome</keyword>
<evidence type="ECO:0000313" key="2">
    <source>
        <dbReference type="Proteomes" id="UP000001702"/>
    </source>
</evidence>
<dbReference type="HOGENOM" id="CLU_3293560_0_0_6"/>
<gene>
    <name evidence="1" type="ordered locus">PANA_3148</name>
</gene>
<dbReference type="InterPro" id="IPR047737">
    <property type="entry name" value="LysC"/>
</dbReference>
<dbReference type="eggNOG" id="ENOG50317A4">
    <property type="taxonomic scope" value="Bacteria"/>
</dbReference>
<dbReference type="Proteomes" id="UP000001702">
    <property type="component" value="Chromosome"/>
</dbReference>
<organism evidence="1 2">
    <name type="scientific">Pantoea ananatis (strain LMG 20103)</name>
    <dbReference type="NCBI Taxonomy" id="706191"/>
    <lineage>
        <taxon>Bacteria</taxon>
        <taxon>Pseudomonadati</taxon>
        <taxon>Pseudomonadota</taxon>
        <taxon>Gammaproteobacteria</taxon>
        <taxon>Enterobacterales</taxon>
        <taxon>Erwiniaceae</taxon>
        <taxon>Pantoea</taxon>
    </lineage>
</organism>
<evidence type="ECO:0000313" key="1">
    <source>
        <dbReference type="EMBL" id="ADD78315.1"/>
    </source>
</evidence>
<dbReference type="NCBIfam" id="NF038368">
    <property type="entry name" value="P2_Rz1"/>
    <property type="match status" value="1"/>
</dbReference>
<dbReference type="AlphaFoldDB" id="D4GM47"/>
<dbReference type="KEGG" id="pam:PANA_3148"/>
<dbReference type="STRING" id="706191.PANA_3148"/>
<accession>D4GM47</accession>
<sequence length="40" mass="4353">MLALLDETETAWAACADKVDTIVTCQEKDDEQAAVLTRSP</sequence>
<reference evidence="1 2" key="1">
    <citation type="journal article" date="2010" name="J. Bacteriol.">
        <title>Genome sequence of Pantoea ananatis LMG20103, the causative agent of Eucalyptus blight and dieback.</title>
        <authorList>
            <person name="De Maayer P."/>
            <person name="Chan W.Y."/>
            <person name="Venter S.N."/>
            <person name="Toth I.K."/>
            <person name="Birch P.R."/>
            <person name="Joubert F."/>
            <person name="Coutinho T.A."/>
        </authorList>
    </citation>
    <scope>NUCLEOTIDE SEQUENCE [LARGE SCALE GENOMIC DNA]</scope>
    <source>
        <strain evidence="1 2">LMG 20103</strain>
    </source>
</reference>
<protein>
    <recommendedName>
        <fullName evidence="3">LysC</fullName>
    </recommendedName>
</protein>